<keyword evidence="3" id="KW-1185">Reference proteome</keyword>
<proteinExistence type="predicted"/>
<comment type="caution">
    <text evidence="2">The sequence shown here is derived from an EMBL/GenBank/DDBJ whole genome shotgun (WGS) entry which is preliminary data.</text>
</comment>
<feature type="region of interest" description="Disordered" evidence="1">
    <location>
        <begin position="315"/>
        <end position="351"/>
    </location>
</feature>
<feature type="compositionally biased region" description="Low complexity" evidence="1">
    <location>
        <begin position="86"/>
        <end position="104"/>
    </location>
</feature>
<name>A0AAD9D4Y5_9STRA</name>
<feature type="compositionally biased region" description="Polar residues" evidence="1">
    <location>
        <begin position="176"/>
        <end position="186"/>
    </location>
</feature>
<evidence type="ECO:0000313" key="3">
    <source>
        <dbReference type="Proteomes" id="UP001224775"/>
    </source>
</evidence>
<feature type="compositionally biased region" description="Low complexity" evidence="1">
    <location>
        <begin position="321"/>
        <end position="347"/>
    </location>
</feature>
<feature type="region of interest" description="Disordered" evidence="1">
    <location>
        <begin position="86"/>
        <end position="134"/>
    </location>
</feature>
<gene>
    <name evidence="2" type="ORF">QTG54_016203</name>
</gene>
<organism evidence="2 3">
    <name type="scientific">Skeletonema marinoi</name>
    <dbReference type="NCBI Taxonomy" id="267567"/>
    <lineage>
        <taxon>Eukaryota</taxon>
        <taxon>Sar</taxon>
        <taxon>Stramenopiles</taxon>
        <taxon>Ochrophyta</taxon>
        <taxon>Bacillariophyta</taxon>
        <taxon>Coscinodiscophyceae</taxon>
        <taxon>Thalassiosirophycidae</taxon>
        <taxon>Thalassiosirales</taxon>
        <taxon>Skeletonemataceae</taxon>
        <taxon>Skeletonema</taxon>
        <taxon>Skeletonema marinoi-dohrnii complex</taxon>
    </lineage>
</organism>
<accession>A0AAD9D4Y5</accession>
<dbReference type="EMBL" id="JATAAI010000054">
    <property type="protein sequence ID" value="KAK1733065.1"/>
    <property type="molecule type" value="Genomic_DNA"/>
</dbReference>
<reference evidence="2" key="1">
    <citation type="submission" date="2023-06" db="EMBL/GenBank/DDBJ databases">
        <title>Survivors Of The Sea: Transcriptome response of Skeletonema marinoi to long-term dormancy.</title>
        <authorList>
            <person name="Pinder M.I.M."/>
            <person name="Kourtchenko O."/>
            <person name="Robertson E.K."/>
            <person name="Larsson T."/>
            <person name="Maumus F."/>
            <person name="Osuna-Cruz C.M."/>
            <person name="Vancaester E."/>
            <person name="Stenow R."/>
            <person name="Vandepoele K."/>
            <person name="Ploug H."/>
            <person name="Bruchert V."/>
            <person name="Godhe A."/>
            <person name="Topel M."/>
        </authorList>
    </citation>
    <scope>NUCLEOTIDE SEQUENCE</scope>
    <source>
        <strain evidence="2">R05AC</strain>
    </source>
</reference>
<feature type="compositionally biased region" description="Low complexity" evidence="1">
    <location>
        <begin position="200"/>
        <end position="225"/>
    </location>
</feature>
<evidence type="ECO:0000256" key="1">
    <source>
        <dbReference type="SAM" id="MobiDB-lite"/>
    </source>
</evidence>
<feature type="region of interest" description="Disordered" evidence="1">
    <location>
        <begin position="166"/>
        <end position="247"/>
    </location>
</feature>
<dbReference type="AlphaFoldDB" id="A0AAD9D4Y5"/>
<sequence length="457" mass="48425">MTSSTNNNTATTSCQIVLTLAHLLQQHSLSYDSDKNSLLHTSVRCASHLANTTTGGGEVHIVLTGSPRPTFAETNAWLLEGSSNSAAAAGNNHSNSSSGGADNNDIAMTETDDTNDRPAHLKGSYSIADNVHHSSSNIYNQEEEERMMQDDENTTKSELQDYITEFTDSKDGGNGVSTAAVSNSKRGITGGGGHNTSFIRRNTTGVTTTTNNTNNNADDSTTTTTNRRRSTIDAAESSSSSVTNNTGPMVGQAVVNAISQSSGVGLQSSRSKLLQGTIDRPLWSQNRWTDGECLFSELVELCGMERFEMVGGAAHKKRLQKQQQQKQQGGPDDAAGGAGAPSLAVVASPPPATAATNMSANLITVPATTLREPNAGVSQTTMDEIARGVLRTVKRKKSPPASKVYIVVPGVNQGVSEEQRGVVVTSLKQAWEKLEQYNHMIGQPNLISGAELEFVDV</sequence>
<protein>
    <submittedName>
        <fullName evidence="2">Uncharacterized protein</fullName>
    </submittedName>
</protein>
<evidence type="ECO:0000313" key="2">
    <source>
        <dbReference type="EMBL" id="KAK1733065.1"/>
    </source>
</evidence>
<dbReference type="Proteomes" id="UP001224775">
    <property type="component" value="Unassembled WGS sequence"/>
</dbReference>